<dbReference type="Proteomes" id="UP001652661">
    <property type="component" value="Chromosome 3R"/>
</dbReference>
<feature type="domain" description="C2H2-type" evidence="13">
    <location>
        <begin position="232"/>
        <end position="260"/>
    </location>
</feature>
<evidence type="ECO:0000256" key="4">
    <source>
        <dbReference type="ARBA" id="ARBA00022771"/>
    </source>
</evidence>
<gene>
    <name evidence="16" type="primary">LOC108070736</name>
</gene>
<dbReference type="Gene3D" id="3.30.160.60">
    <property type="entry name" value="Classic Zinc Finger"/>
    <property type="match status" value="4"/>
</dbReference>
<dbReference type="Pfam" id="PF12874">
    <property type="entry name" value="zf-met"/>
    <property type="match status" value="1"/>
</dbReference>
<evidence type="ECO:0000256" key="7">
    <source>
        <dbReference type="ARBA" id="ARBA00023125"/>
    </source>
</evidence>
<feature type="region of interest" description="Disordered" evidence="12">
    <location>
        <begin position="337"/>
        <end position="381"/>
    </location>
</feature>
<keyword evidence="15" id="KW-1185">Reference proteome</keyword>
<dbReference type="PROSITE" id="PS51915">
    <property type="entry name" value="ZAD"/>
    <property type="match status" value="1"/>
</dbReference>
<comment type="subcellular location">
    <subcellularLocation>
        <location evidence="1">Nucleus</location>
    </subcellularLocation>
</comment>
<feature type="region of interest" description="Disordered" evidence="12">
    <location>
        <begin position="144"/>
        <end position="193"/>
    </location>
</feature>
<dbReference type="PANTHER" id="PTHR16515:SF49">
    <property type="entry name" value="GASTRULA ZINC FINGER PROTEIN XLCGF49.1-LIKE-RELATED"/>
    <property type="match status" value="1"/>
</dbReference>
<keyword evidence="8" id="KW-0804">Transcription</keyword>
<keyword evidence="2 11" id="KW-0479">Metal-binding</keyword>
<dbReference type="SUPFAM" id="SSF57667">
    <property type="entry name" value="beta-beta-alpha zinc fingers"/>
    <property type="match status" value="3"/>
</dbReference>
<dbReference type="SUPFAM" id="SSF57716">
    <property type="entry name" value="Glucocorticoid receptor-like (DNA-binding domain)"/>
    <property type="match status" value="1"/>
</dbReference>
<dbReference type="SMART" id="SM00355">
    <property type="entry name" value="ZnF_C2H2"/>
    <property type="match status" value="5"/>
</dbReference>
<evidence type="ECO:0000256" key="10">
    <source>
        <dbReference type="PROSITE-ProRule" id="PRU00042"/>
    </source>
</evidence>
<organism evidence="15 16">
    <name type="scientific">Drosophila kikkawai</name>
    <name type="common">Fruit fly</name>
    <dbReference type="NCBI Taxonomy" id="30033"/>
    <lineage>
        <taxon>Eukaryota</taxon>
        <taxon>Metazoa</taxon>
        <taxon>Ecdysozoa</taxon>
        <taxon>Arthropoda</taxon>
        <taxon>Hexapoda</taxon>
        <taxon>Insecta</taxon>
        <taxon>Pterygota</taxon>
        <taxon>Neoptera</taxon>
        <taxon>Endopterygota</taxon>
        <taxon>Diptera</taxon>
        <taxon>Brachycera</taxon>
        <taxon>Muscomorpha</taxon>
        <taxon>Ephydroidea</taxon>
        <taxon>Drosophilidae</taxon>
        <taxon>Drosophila</taxon>
        <taxon>Sophophora</taxon>
    </lineage>
</organism>
<dbReference type="GO" id="GO:0003677">
    <property type="term" value="F:DNA binding"/>
    <property type="evidence" value="ECO:0007669"/>
    <property type="project" value="UniProtKB-KW"/>
</dbReference>
<keyword evidence="4 10" id="KW-0863">Zinc-finger</keyword>
<feature type="binding site" evidence="11">
    <location>
        <position position="8"/>
    </location>
    <ligand>
        <name>Zn(2+)</name>
        <dbReference type="ChEBI" id="CHEBI:29105"/>
    </ligand>
</feature>
<evidence type="ECO:0000256" key="11">
    <source>
        <dbReference type="PROSITE-ProRule" id="PRU01263"/>
    </source>
</evidence>
<evidence type="ECO:0000259" key="14">
    <source>
        <dbReference type="PROSITE" id="PS51915"/>
    </source>
</evidence>
<dbReference type="GO" id="GO:0005634">
    <property type="term" value="C:nucleus"/>
    <property type="evidence" value="ECO:0007669"/>
    <property type="project" value="UniProtKB-SubCell"/>
</dbReference>
<dbReference type="InterPro" id="IPR050331">
    <property type="entry name" value="Zinc_finger"/>
</dbReference>
<dbReference type="PROSITE" id="PS50157">
    <property type="entry name" value="ZINC_FINGER_C2H2_2"/>
    <property type="match status" value="5"/>
</dbReference>
<dbReference type="PROSITE" id="PS00028">
    <property type="entry name" value="ZINC_FINGER_C2H2_1"/>
    <property type="match status" value="4"/>
</dbReference>
<evidence type="ECO:0000256" key="5">
    <source>
        <dbReference type="ARBA" id="ARBA00022833"/>
    </source>
</evidence>
<dbReference type="InterPro" id="IPR013087">
    <property type="entry name" value="Znf_C2H2_type"/>
</dbReference>
<proteinExistence type="predicted"/>
<name>A0A6P4I2B3_DROKI</name>
<feature type="domain" description="C2H2-type" evidence="13">
    <location>
        <begin position="261"/>
        <end position="283"/>
    </location>
</feature>
<dbReference type="PANTHER" id="PTHR16515">
    <property type="entry name" value="PR DOMAIN ZINC FINGER PROTEIN"/>
    <property type="match status" value="1"/>
</dbReference>
<reference evidence="16" key="1">
    <citation type="submission" date="2025-08" db="UniProtKB">
        <authorList>
            <consortium name="RefSeq"/>
        </authorList>
    </citation>
    <scope>IDENTIFICATION</scope>
    <source>
        <strain evidence="16">14028-0561.14</strain>
        <tissue evidence="16">Whole fly</tissue>
    </source>
</reference>
<evidence type="ECO:0000313" key="15">
    <source>
        <dbReference type="Proteomes" id="UP001652661"/>
    </source>
</evidence>
<evidence type="ECO:0000256" key="6">
    <source>
        <dbReference type="ARBA" id="ARBA00023015"/>
    </source>
</evidence>
<keyword evidence="9" id="KW-0539">Nucleus</keyword>
<keyword evidence="7" id="KW-0238">DNA-binding</keyword>
<dbReference type="Pfam" id="PF07776">
    <property type="entry name" value="zf-AD"/>
    <property type="match status" value="1"/>
</dbReference>
<feature type="domain" description="C2H2-type" evidence="13">
    <location>
        <begin position="318"/>
        <end position="347"/>
    </location>
</feature>
<evidence type="ECO:0000256" key="3">
    <source>
        <dbReference type="ARBA" id="ARBA00022737"/>
    </source>
</evidence>
<keyword evidence="3" id="KW-0677">Repeat</keyword>
<dbReference type="InterPro" id="IPR012934">
    <property type="entry name" value="Znf_AD"/>
</dbReference>
<dbReference type="GeneID" id="108070736"/>
<feature type="domain" description="C2H2-type" evidence="13">
    <location>
        <begin position="290"/>
        <end position="317"/>
    </location>
</feature>
<evidence type="ECO:0000256" key="2">
    <source>
        <dbReference type="ARBA" id="ARBA00022723"/>
    </source>
</evidence>
<feature type="binding site" evidence="11">
    <location>
        <position position="49"/>
    </location>
    <ligand>
        <name>Zn(2+)</name>
        <dbReference type="ChEBI" id="CHEBI:29105"/>
    </ligand>
</feature>
<evidence type="ECO:0000256" key="1">
    <source>
        <dbReference type="ARBA" id="ARBA00004123"/>
    </source>
</evidence>
<sequence>MPMLCRTCGQGAEYSRDLFDQESTDILGNILKLTGILLTNENGVPTRICVSCLLDLKEAIAFRERCITTNNLWFEEQNDLEELDAANMEAELEIPQDINEEDGITSDTTDEVIYPLGTQDAIPAEEDLDPLMSKETIKVENESLHSDAEPCGNDTQELEETPPPPATRKKRGRPPKMHKKKDTPEMKAARSKRRRIRAMAKGLYFCDQCGKSFNDSSNFNTHLTRHTGVKKFECEECGRKEFTQHLLNLHVRIKHRGELPYVCKYCGQRFGNCNYRLKHERDHNPGPRKYKCPICDKGFKDSKTLKDHGLVHSGEHPFHCKLCQTHFGKKTSLKTHLRSIGHRKRAEEQQKNPEDEDLYTMPKPSSTRGPGNHSVYHTKIV</sequence>
<dbReference type="Gene3D" id="3.40.1800.20">
    <property type="match status" value="1"/>
</dbReference>
<feature type="domain" description="ZAD" evidence="14">
    <location>
        <begin position="3"/>
        <end position="76"/>
    </location>
</feature>
<dbReference type="InterPro" id="IPR036236">
    <property type="entry name" value="Znf_C2H2_sf"/>
</dbReference>
<keyword evidence="5 11" id="KW-0862">Zinc</keyword>
<feature type="binding site" evidence="11">
    <location>
        <position position="5"/>
    </location>
    <ligand>
        <name>Zn(2+)</name>
        <dbReference type="ChEBI" id="CHEBI:29105"/>
    </ligand>
</feature>
<protein>
    <submittedName>
        <fullName evidence="16">Transcription factor Ouib-like</fullName>
    </submittedName>
</protein>
<feature type="compositionally biased region" description="Basic residues" evidence="12">
    <location>
        <begin position="167"/>
        <end position="181"/>
    </location>
</feature>
<accession>A0A6P4I2B3</accession>
<evidence type="ECO:0000256" key="9">
    <source>
        <dbReference type="ARBA" id="ARBA00023242"/>
    </source>
</evidence>
<dbReference type="RefSeq" id="XP_017016823.2">
    <property type="nucleotide sequence ID" value="XM_017161334.3"/>
</dbReference>
<dbReference type="Pfam" id="PF00096">
    <property type="entry name" value="zf-C2H2"/>
    <property type="match status" value="2"/>
</dbReference>
<dbReference type="OrthoDB" id="3176202at2759"/>
<feature type="domain" description="C2H2-type" evidence="13">
    <location>
        <begin position="204"/>
        <end position="231"/>
    </location>
</feature>
<evidence type="ECO:0000259" key="13">
    <source>
        <dbReference type="PROSITE" id="PS50157"/>
    </source>
</evidence>
<evidence type="ECO:0000313" key="16">
    <source>
        <dbReference type="RefSeq" id="XP_017016823.2"/>
    </source>
</evidence>
<evidence type="ECO:0000256" key="12">
    <source>
        <dbReference type="SAM" id="MobiDB-lite"/>
    </source>
</evidence>
<keyword evidence="6" id="KW-0805">Transcription regulation</keyword>
<dbReference type="GO" id="GO:0008270">
    <property type="term" value="F:zinc ion binding"/>
    <property type="evidence" value="ECO:0007669"/>
    <property type="project" value="UniProtKB-UniRule"/>
</dbReference>
<feature type="binding site" evidence="11">
    <location>
        <position position="52"/>
    </location>
    <ligand>
        <name>Zn(2+)</name>
        <dbReference type="ChEBI" id="CHEBI:29105"/>
    </ligand>
</feature>
<dbReference type="GO" id="GO:0010468">
    <property type="term" value="P:regulation of gene expression"/>
    <property type="evidence" value="ECO:0007669"/>
    <property type="project" value="TreeGrafter"/>
</dbReference>
<dbReference type="SMART" id="SM00868">
    <property type="entry name" value="zf-AD"/>
    <property type="match status" value="1"/>
</dbReference>
<evidence type="ECO:0000256" key="8">
    <source>
        <dbReference type="ARBA" id="ARBA00023163"/>
    </source>
</evidence>